<gene>
    <name evidence="1" type="ORF">FHP25_18460</name>
</gene>
<name>A0A5C8PLR3_9HYPH</name>
<protein>
    <submittedName>
        <fullName evidence="1">Anti-sigma factor</fullName>
    </submittedName>
</protein>
<evidence type="ECO:0000313" key="2">
    <source>
        <dbReference type="Proteomes" id="UP000321638"/>
    </source>
</evidence>
<dbReference type="OrthoDB" id="7187254at2"/>
<keyword evidence="2" id="KW-1185">Reference proteome</keyword>
<reference evidence="1 2" key="1">
    <citation type="submission" date="2019-06" db="EMBL/GenBank/DDBJ databases">
        <title>New taxonomy in bacterial strain CC-CFT640, isolated from vineyard.</title>
        <authorList>
            <person name="Lin S.-Y."/>
            <person name="Tsai C.-F."/>
            <person name="Young C.-C."/>
        </authorList>
    </citation>
    <scope>NUCLEOTIDE SEQUENCE [LARGE SCALE GENOMIC DNA]</scope>
    <source>
        <strain evidence="1 2">CC-CFT640</strain>
    </source>
</reference>
<dbReference type="Proteomes" id="UP000321638">
    <property type="component" value="Unassembled WGS sequence"/>
</dbReference>
<organism evidence="1 2">
    <name type="scientific">Vineibacter terrae</name>
    <dbReference type="NCBI Taxonomy" id="2586908"/>
    <lineage>
        <taxon>Bacteria</taxon>
        <taxon>Pseudomonadati</taxon>
        <taxon>Pseudomonadota</taxon>
        <taxon>Alphaproteobacteria</taxon>
        <taxon>Hyphomicrobiales</taxon>
        <taxon>Vineibacter</taxon>
    </lineage>
</organism>
<comment type="caution">
    <text evidence="1">The sequence shown here is derived from an EMBL/GenBank/DDBJ whole genome shotgun (WGS) entry which is preliminary data.</text>
</comment>
<proteinExistence type="predicted"/>
<evidence type="ECO:0000313" key="1">
    <source>
        <dbReference type="EMBL" id="TXL74180.1"/>
    </source>
</evidence>
<dbReference type="RefSeq" id="WP_147848429.1">
    <property type="nucleotide sequence ID" value="NZ_VDUZ01000020.1"/>
</dbReference>
<sequence length="268" mass="29206">MSTLGAADGPVREDDLHAYVDGHLDPARRRMVEAYLQADSEAAARTADWAEQNRRLSALFDPVLDEPIPPRLTAAIARGRQRATPAWSLGGWVMRAAASFAILAIGAALGFGAARYLGDDGADDTLQATLPLEAQTAFKVYVAEKRHAVEVPAADVDHLTQWLSNKMKTKVRPPDLTALGWTLLGGRLLPSSDGPACLFIYEDKAGRRVMVYLVSNANNEGTTVQFRDQNGVRSLYWLEGPLGYALTGNLERGDLMPIASVVKEKMRF</sequence>
<accession>A0A5C8PLR3</accession>
<dbReference type="EMBL" id="VDUZ01000020">
    <property type="protein sequence ID" value="TXL74180.1"/>
    <property type="molecule type" value="Genomic_DNA"/>
</dbReference>
<dbReference type="AlphaFoldDB" id="A0A5C8PLR3"/>